<sequence>GARLPGAAGAHGRALHPRPLLGRPRGEALPLGRPRATARGRGAGVPRPRRP</sequence>
<dbReference type="EMBL" id="CADCTV010000720">
    <property type="protein sequence ID" value="CAA9356154.1"/>
    <property type="molecule type" value="Genomic_DNA"/>
</dbReference>
<evidence type="ECO:0000256" key="1">
    <source>
        <dbReference type="SAM" id="MobiDB-lite"/>
    </source>
</evidence>
<dbReference type="AlphaFoldDB" id="A0A6J4MC47"/>
<feature type="non-terminal residue" evidence="2">
    <location>
        <position position="51"/>
    </location>
</feature>
<feature type="region of interest" description="Disordered" evidence="1">
    <location>
        <begin position="1"/>
        <end position="51"/>
    </location>
</feature>
<feature type="compositionally biased region" description="Low complexity" evidence="1">
    <location>
        <begin position="32"/>
        <end position="51"/>
    </location>
</feature>
<reference evidence="2" key="1">
    <citation type="submission" date="2020-02" db="EMBL/GenBank/DDBJ databases">
        <authorList>
            <person name="Meier V. D."/>
        </authorList>
    </citation>
    <scope>NUCLEOTIDE SEQUENCE</scope>
    <source>
        <strain evidence="2">AVDCRST_MAG89</strain>
    </source>
</reference>
<proteinExistence type="predicted"/>
<evidence type="ECO:0000313" key="2">
    <source>
        <dbReference type="EMBL" id="CAA9356154.1"/>
    </source>
</evidence>
<accession>A0A6J4MC47</accession>
<organism evidence="2">
    <name type="scientific">uncultured Gemmatimonadota bacterium</name>
    <dbReference type="NCBI Taxonomy" id="203437"/>
    <lineage>
        <taxon>Bacteria</taxon>
        <taxon>Pseudomonadati</taxon>
        <taxon>Gemmatimonadota</taxon>
        <taxon>environmental samples</taxon>
    </lineage>
</organism>
<name>A0A6J4MC47_9BACT</name>
<feature type="non-terminal residue" evidence="2">
    <location>
        <position position="1"/>
    </location>
</feature>
<gene>
    <name evidence="2" type="ORF">AVDCRST_MAG89-3450</name>
</gene>
<protein>
    <submittedName>
        <fullName evidence="2">Uncharacterized protein</fullName>
    </submittedName>
</protein>